<name>A0A1B6PH88_SORBI</name>
<protein>
    <submittedName>
        <fullName evidence="1">Uncharacterized protein</fullName>
    </submittedName>
</protein>
<dbReference type="Gramene" id="KXG24935">
    <property type="protein sequence ID" value="KXG24935"/>
    <property type="gene ID" value="SORBI_3007G102600"/>
</dbReference>
<sequence length="67" mass="7367">MWTPVYFPTSPPVVLTSDRRKLLPAQRLSSPGITPTSMTEVYPQGSRCILANNSKCEAKKKGMGKTL</sequence>
<dbReference type="InParanoid" id="A0A1B6PH88"/>
<reference evidence="2" key="2">
    <citation type="journal article" date="2018" name="Plant J.">
        <title>The Sorghum bicolor reference genome: improved assembly, gene annotations, a transcriptome atlas, and signatures of genome organization.</title>
        <authorList>
            <person name="McCormick R.F."/>
            <person name="Truong S.K."/>
            <person name="Sreedasyam A."/>
            <person name="Jenkins J."/>
            <person name="Shu S."/>
            <person name="Sims D."/>
            <person name="Kennedy M."/>
            <person name="Amirebrahimi M."/>
            <person name="Weers B.D."/>
            <person name="McKinley B."/>
            <person name="Mattison A."/>
            <person name="Morishige D.T."/>
            <person name="Grimwood J."/>
            <person name="Schmutz J."/>
            <person name="Mullet J.E."/>
        </authorList>
    </citation>
    <scope>NUCLEOTIDE SEQUENCE [LARGE SCALE GENOMIC DNA]</scope>
    <source>
        <strain evidence="2">cv. BTx623</strain>
    </source>
</reference>
<evidence type="ECO:0000313" key="2">
    <source>
        <dbReference type="Proteomes" id="UP000000768"/>
    </source>
</evidence>
<dbReference type="Proteomes" id="UP000000768">
    <property type="component" value="Chromosome 7"/>
</dbReference>
<proteinExistence type="predicted"/>
<keyword evidence="2" id="KW-1185">Reference proteome</keyword>
<accession>A0A1B6PH88</accession>
<gene>
    <name evidence="1" type="ORF">SORBI_3007G102600</name>
</gene>
<evidence type="ECO:0000313" key="1">
    <source>
        <dbReference type="EMBL" id="KXG24935.1"/>
    </source>
</evidence>
<dbReference type="EMBL" id="CM000766">
    <property type="protein sequence ID" value="KXG24935.1"/>
    <property type="molecule type" value="Genomic_DNA"/>
</dbReference>
<reference evidence="1 2" key="1">
    <citation type="journal article" date="2009" name="Nature">
        <title>The Sorghum bicolor genome and the diversification of grasses.</title>
        <authorList>
            <person name="Paterson A.H."/>
            <person name="Bowers J.E."/>
            <person name="Bruggmann R."/>
            <person name="Dubchak I."/>
            <person name="Grimwood J."/>
            <person name="Gundlach H."/>
            <person name="Haberer G."/>
            <person name="Hellsten U."/>
            <person name="Mitros T."/>
            <person name="Poliakov A."/>
            <person name="Schmutz J."/>
            <person name="Spannagl M."/>
            <person name="Tang H."/>
            <person name="Wang X."/>
            <person name="Wicker T."/>
            <person name="Bharti A.K."/>
            <person name="Chapman J."/>
            <person name="Feltus F.A."/>
            <person name="Gowik U."/>
            <person name="Grigoriev I.V."/>
            <person name="Lyons E."/>
            <person name="Maher C.A."/>
            <person name="Martis M."/>
            <person name="Narechania A."/>
            <person name="Otillar R.P."/>
            <person name="Penning B.W."/>
            <person name="Salamov A.A."/>
            <person name="Wang Y."/>
            <person name="Zhang L."/>
            <person name="Carpita N.C."/>
            <person name="Freeling M."/>
            <person name="Gingle A.R."/>
            <person name="Hash C.T."/>
            <person name="Keller B."/>
            <person name="Klein P."/>
            <person name="Kresovich S."/>
            <person name="McCann M.C."/>
            <person name="Ming R."/>
            <person name="Peterson D.G."/>
            <person name="Mehboob-ur-Rahman"/>
            <person name="Ware D."/>
            <person name="Westhoff P."/>
            <person name="Mayer K.F."/>
            <person name="Messing J."/>
            <person name="Rokhsar D.S."/>
        </authorList>
    </citation>
    <scope>NUCLEOTIDE SEQUENCE [LARGE SCALE GENOMIC DNA]</scope>
    <source>
        <strain evidence="2">cv. BTx623</strain>
    </source>
</reference>
<organism evidence="1 2">
    <name type="scientific">Sorghum bicolor</name>
    <name type="common">Sorghum</name>
    <name type="synonym">Sorghum vulgare</name>
    <dbReference type="NCBI Taxonomy" id="4558"/>
    <lineage>
        <taxon>Eukaryota</taxon>
        <taxon>Viridiplantae</taxon>
        <taxon>Streptophyta</taxon>
        <taxon>Embryophyta</taxon>
        <taxon>Tracheophyta</taxon>
        <taxon>Spermatophyta</taxon>
        <taxon>Magnoliopsida</taxon>
        <taxon>Liliopsida</taxon>
        <taxon>Poales</taxon>
        <taxon>Poaceae</taxon>
        <taxon>PACMAD clade</taxon>
        <taxon>Panicoideae</taxon>
        <taxon>Andropogonodae</taxon>
        <taxon>Andropogoneae</taxon>
        <taxon>Sorghinae</taxon>
        <taxon>Sorghum</taxon>
    </lineage>
</organism>
<dbReference type="AlphaFoldDB" id="A0A1B6PH88"/>